<comment type="caution">
    <text evidence="3">The sequence shown here is derived from an EMBL/GenBank/DDBJ whole genome shotgun (WGS) entry which is preliminary data.</text>
</comment>
<feature type="compositionally biased region" description="Basic and acidic residues" evidence="1">
    <location>
        <begin position="341"/>
        <end position="351"/>
    </location>
</feature>
<proteinExistence type="predicted"/>
<evidence type="ECO:0000259" key="2">
    <source>
        <dbReference type="Pfam" id="PF13391"/>
    </source>
</evidence>
<feature type="compositionally biased region" description="Acidic residues" evidence="1">
    <location>
        <begin position="352"/>
        <end position="362"/>
    </location>
</feature>
<feature type="region of interest" description="Disordered" evidence="1">
    <location>
        <begin position="326"/>
        <end position="362"/>
    </location>
</feature>
<dbReference type="OrthoDB" id="4867969at2759"/>
<dbReference type="InterPro" id="IPR003615">
    <property type="entry name" value="HNH_nuc"/>
</dbReference>
<evidence type="ECO:0000256" key="1">
    <source>
        <dbReference type="SAM" id="MobiDB-lite"/>
    </source>
</evidence>
<dbReference type="AlphaFoldDB" id="A0A166XBL4"/>
<gene>
    <name evidence="3" type="ORF">BBO_08663</name>
</gene>
<feature type="domain" description="HNH nuclease" evidence="2">
    <location>
        <begin position="171"/>
        <end position="238"/>
    </location>
</feature>
<dbReference type="EMBL" id="AZHA01000041">
    <property type="protein sequence ID" value="OAA35634.1"/>
    <property type="molecule type" value="Genomic_DNA"/>
</dbReference>
<name>A0A166XBL4_9HYPO</name>
<keyword evidence="4" id="KW-1185">Reference proteome</keyword>
<protein>
    <recommendedName>
        <fullName evidence="2">HNH nuclease domain-containing protein</fullName>
    </recommendedName>
</protein>
<evidence type="ECO:0000313" key="3">
    <source>
        <dbReference type="EMBL" id="OAA35634.1"/>
    </source>
</evidence>
<sequence>MAITSVIRARLQAPKHPDGGYSSSRGVTSGHRVHLRHPGYPDERSTLLTLPALDVYKKQGADGQIAFGLHHETARVACAIMANCRWDGFLSEDRAAGARPVMIGPDDLLLGSNYYFHVPNSVGDTSHEPYPIVPSFAHFQFPHNNLPPTWKASLIPPETTTNIVRARDVSCRVTLSTLGTEVAHLIPRRENAWFASNEMARYSSQTLATAGLTNDARNAILLCSNIHSTFNQRRFVFVPKHGSWVIHVLSGMSGDELVDVYHNAQPQQLSGIAVEYLFARFAWTVLSSGMFLHTGVPRRLITLRQEDGVSGVSEVSGEECRTMFAPNFGSKSRNHSPRKRVREDAEGVDVLKEEEDDLDELNDSDASDIVWDTRGRSRKRAFYS</sequence>
<dbReference type="Pfam" id="PF13391">
    <property type="entry name" value="HNH_2"/>
    <property type="match status" value="1"/>
</dbReference>
<feature type="region of interest" description="Disordered" evidence="1">
    <location>
        <begin position="13"/>
        <end position="38"/>
    </location>
</feature>
<dbReference type="Proteomes" id="UP000076863">
    <property type="component" value="Unassembled WGS sequence"/>
</dbReference>
<organism evidence="3 4">
    <name type="scientific">Beauveria brongniartii RCEF 3172</name>
    <dbReference type="NCBI Taxonomy" id="1081107"/>
    <lineage>
        <taxon>Eukaryota</taxon>
        <taxon>Fungi</taxon>
        <taxon>Dikarya</taxon>
        <taxon>Ascomycota</taxon>
        <taxon>Pezizomycotina</taxon>
        <taxon>Sordariomycetes</taxon>
        <taxon>Hypocreomycetidae</taxon>
        <taxon>Hypocreales</taxon>
        <taxon>Cordycipitaceae</taxon>
        <taxon>Beauveria</taxon>
        <taxon>Beauveria brongniartii</taxon>
    </lineage>
</organism>
<accession>A0A166XBL4</accession>
<evidence type="ECO:0000313" key="4">
    <source>
        <dbReference type="Proteomes" id="UP000076863"/>
    </source>
</evidence>
<reference evidence="3 4" key="1">
    <citation type="journal article" date="2016" name="Genome Biol. Evol.">
        <title>Divergent and convergent evolution of fungal pathogenicity.</title>
        <authorList>
            <person name="Shang Y."/>
            <person name="Xiao G."/>
            <person name="Zheng P."/>
            <person name="Cen K."/>
            <person name="Zhan S."/>
            <person name="Wang C."/>
        </authorList>
    </citation>
    <scope>NUCLEOTIDE SEQUENCE [LARGE SCALE GENOMIC DNA]</scope>
    <source>
        <strain evidence="3 4">RCEF 3172</strain>
    </source>
</reference>